<keyword evidence="4 9" id="KW-1133">Transmembrane helix</keyword>
<dbReference type="InterPro" id="IPR052192">
    <property type="entry name" value="Insect_Ionotropic_Sensory_Rcpt"/>
</dbReference>
<name>A0A2M4BFM9_9DIPT</name>
<dbReference type="SUPFAM" id="SSF53850">
    <property type="entry name" value="Periplasmic binding protein-like II"/>
    <property type="match status" value="1"/>
</dbReference>
<sequence length="719" mass="81779">MLPLLLLSVSVWSADRLQQGQERKRNPLSLTEQIELIFASIDAIDIVTPSGGDYGSSVVRSEEQRHEERLLQQPNRTVRRYSYDSPMEDACTPELSGQWDRFRSQWNENARTGAGYVVYGNLSALLAAGYECLFDPLGTYLLLLATATTTVARKQSVQEGQKEKEEDEQKEEKVEWPHEGPQQERQNERDQLLAVLRLIWSRQGAFRVFVQLHSTVLTYDPFASSPPWQENEEEEEEEVPDANKCPVDRQNPAHGVLIDMANGAPLPSVPWHNFHGLPVRVEVFRSVYSNPVTRGGATMTTVYRGADITARDVLQQYLNITVIHVPADADLFGDRMPNGSFTGAMGRLVRREVDVVFTGFFIKDYFTRDLEFTASVYSDAVCCLVRKARRIPEYLLPLYIFPADIWAMLVGLGVLCSVCWAALRATLQWVRTRAAGERLMAATTTTAGGWLSRRYRWAVLFNHSRTIRRASRGRQLLQIVIDTYILLLSAPYQRFTRAGAERLFLAGLLLVSLIFVSLYQSGLAAVFVNPLYGRDISSLAQLDESEMAIPVKYRGFLDDVFAVNYSTRMDSLRRRMVHLPVQESMLTRVARLGNIATVTRKSSLALDNAVYMATRQLHLIPECPRTYNLAYVLQRRSVFGECFNRVLLRMVGGGLVQHWIDRMRYEWTLRNWRVVQSMMESNFKVLTVLDMQFAFCVLTIGLSLALFAIAGELLNHHYS</sequence>
<feature type="compositionally biased region" description="Basic and acidic residues" evidence="8">
    <location>
        <begin position="170"/>
        <end position="187"/>
    </location>
</feature>
<evidence type="ECO:0000256" key="4">
    <source>
        <dbReference type="ARBA" id="ARBA00022989"/>
    </source>
</evidence>
<feature type="chain" id="PRO_5014915079" evidence="10">
    <location>
        <begin position="17"/>
        <end position="719"/>
    </location>
</feature>
<proteinExistence type="predicted"/>
<evidence type="ECO:0000256" key="2">
    <source>
        <dbReference type="ARBA" id="ARBA00022475"/>
    </source>
</evidence>
<organism evidence="11">
    <name type="scientific">Anopheles marajoara</name>
    <dbReference type="NCBI Taxonomy" id="58244"/>
    <lineage>
        <taxon>Eukaryota</taxon>
        <taxon>Metazoa</taxon>
        <taxon>Ecdysozoa</taxon>
        <taxon>Arthropoda</taxon>
        <taxon>Hexapoda</taxon>
        <taxon>Insecta</taxon>
        <taxon>Pterygota</taxon>
        <taxon>Neoptera</taxon>
        <taxon>Endopterygota</taxon>
        <taxon>Diptera</taxon>
        <taxon>Nematocera</taxon>
        <taxon>Culicoidea</taxon>
        <taxon>Culicidae</taxon>
        <taxon>Anophelinae</taxon>
        <taxon>Anopheles</taxon>
    </lineage>
</organism>
<keyword evidence="2" id="KW-1003">Cell membrane</keyword>
<evidence type="ECO:0000256" key="3">
    <source>
        <dbReference type="ARBA" id="ARBA00022692"/>
    </source>
</evidence>
<evidence type="ECO:0000256" key="1">
    <source>
        <dbReference type="ARBA" id="ARBA00004651"/>
    </source>
</evidence>
<comment type="subcellular location">
    <subcellularLocation>
        <location evidence="1">Cell membrane</location>
        <topology evidence="1">Multi-pass membrane protein</topology>
    </subcellularLocation>
</comment>
<evidence type="ECO:0000256" key="8">
    <source>
        <dbReference type="SAM" id="MobiDB-lite"/>
    </source>
</evidence>
<feature type="signal peptide" evidence="10">
    <location>
        <begin position="1"/>
        <end position="16"/>
    </location>
</feature>
<evidence type="ECO:0000256" key="10">
    <source>
        <dbReference type="SAM" id="SignalP"/>
    </source>
</evidence>
<keyword evidence="10" id="KW-0732">Signal</keyword>
<feature type="compositionally biased region" description="Acidic residues" evidence="8">
    <location>
        <begin position="230"/>
        <end position="240"/>
    </location>
</feature>
<keyword evidence="5 9" id="KW-0472">Membrane</keyword>
<dbReference type="Gene3D" id="3.40.190.10">
    <property type="entry name" value="Periplasmic binding protein-like II"/>
    <property type="match status" value="1"/>
</dbReference>
<reference evidence="11" key="1">
    <citation type="submission" date="2018-01" db="EMBL/GenBank/DDBJ databases">
        <title>An insight into the sialome of Amazonian anophelines.</title>
        <authorList>
            <person name="Ribeiro J.M."/>
            <person name="Scarpassa V."/>
            <person name="Calvo E."/>
        </authorList>
    </citation>
    <scope>NUCLEOTIDE SEQUENCE</scope>
    <source>
        <tissue evidence="11">Salivary glands</tissue>
    </source>
</reference>
<dbReference type="GO" id="GO:0005886">
    <property type="term" value="C:plasma membrane"/>
    <property type="evidence" value="ECO:0007669"/>
    <property type="project" value="UniProtKB-SubCell"/>
</dbReference>
<keyword evidence="3 9" id="KW-0812">Transmembrane</keyword>
<feature type="transmembrane region" description="Helical" evidence="9">
    <location>
        <begin position="405"/>
        <end position="423"/>
    </location>
</feature>
<dbReference type="PANTHER" id="PTHR42643">
    <property type="entry name" value="IONOTROPIC RECEPTOR 20A-RELATED"/>
    <property type="match status" value="1"/>
</dbReference>
<evidence type="ECO:0000256" key="6">
    <source>
        <dbReference type="ARBA" id="ARBA00023170"/>
    </source>
</evidence>
<protein>
    <submittedName>
        <fullName evidence="11">Putative glutamate-gated kainate-type ion channel receptor subunit glur5</fullName>
    </submittedName>
</protein>
<feature type="region of interest" description="Disordered" evidence="8">
    <location>
        <begin position="153"/>
        <end position="187"/>
    </location>
</feature>
<accession>A0A2M4BFM9</accession>
<feature type="region of interest" description="Disordered" evidence="8">
    <location>
        <begin position="223"/>
        <end position="245"/>
    </location>
</feature>
<keyword evidence="7" id="KW-0325">Glycoprotein</keyword>
<dbReference type="PANTHER" id="PTHR42643:SF38">
    <property type="entry name" value="IONOTROPIC RECEPTOR 100A"/>
    <property type="match status" value="1"/>
</dbReference>
<feature type="transmembrane region" description="Helical" evidence="9">
    <location>
        <begin position="504"/>
        <end position="528"/>
    </location>
</feature>
<evidence type="ECO:0000256" key="9">
    <source>
        <dbReference type="SAM" id="Phobius"/>
    </source>
</evidence>
<evidence type="ECO:0000256" key="5">
    <source>
        <dbReference type="ARBA" id="ARBA00023136"/>
    </source>
</evidence>
<feature type="transmembrane region" description="Helical" evidence="9">
    <location>
        <begin position="688"/>
        <end position="710"/>
    </location>
</feature>
<dbReference type="EMBL" id="GGFJ01002630">
    <property type="protein sequence ID" value="MBW51771.1"/>
    <property type="molecule type" value="Transcribed_RNA"/>
</dbReference>
<dbReference type="AlphaFoldDB" id="A0A2M4BFM9"/>
<evidence type="ECO:0000256" key="7">
    <source>
        <dbReference type="ARBA" id="ARBA00023180"/>
    </source>
</evidence>
<evidence type="ECO:0000313" key="11">
    <source>
        <dbReference type="EMBL" id="MBW51771.1"/>
    </source>
</evidence>
<keyword evidence="6 11" id="KW-0675">Receptor</keyword>